<evidence type="ECO:0000313" key="10">
    <source>
        <dbReference type="EMBL" id="SIT77863.1"/>
    </source>
</evidence>
<keyword evidence="3 8" id="KW-0813">Transport</keyword>
<evidence type="ECO:0000256" key="6">
    <source>
        <dbReference type="ARBA" id="ARBA00022989"/>
    </source>
</evidence>
<evidence type="ECO:0000256" key="8">
    <source>
        <dbReference type="PIRNR" id="PIRNR016661"/>
    </source>
</evidence>
<dbReference type="PANTHER" id="PTHR34295">
    <property type="entry name" value="BIOTIN TRANSPORTER BIOY"/>
    <property type="match status" value="1"/>
</dbReference>
<feature type="transmembrane region" description="Helical" evidence="9">
    <location>
        <begin position="110"/>
        <end position="131"/>
    </location>
</feature>
<evidence type="ECO:0000256" key="1">
    <source>
        <dbReference type="ARBA" id="ARBA00004651"/>
    </source>
</evidence>
<comment type="subcellular location">
    <subcellularLocation>
        <location evidence="1 8">Cell membrane</location>
        <topology evidence="1 8">Multi-pass membrane protein</topology>
    </subcellularLocation>
</comment>
<dbReference type="AlphaFoldDB" id="A0A1R3WMK8"/>
<feature type="transmembrane region" description="Helical" evidence="9">
    <location>
        <begin position="151"/>
        <end position="171"/>
    </location>
</feature>
<comment type="similarity">
    <text evidence="2 8">Belongs to the BioY family.</text>
</comment>
<evidence type="ECO:0000256" key="5">
    <source>
        <dbReference type="ARBA" id="ARBA00022692"/>
    </source>
</evidence>
<dbReference type="STRING" id="515897.SAMN05421849_0833"/>
<accession>A0A1R3WMK8</accession>
<proteinExistence type="inferred from homology"/>
<evidence type="ECO:0000256" key="9">
    <source>
        <dbReference type="SAM" id="Phobius"/>
    </source>
</evidence>
<evidence type="ECO:0000313" key="11">
    <source>
        <dbReference type="Proteomes" id="UP000192455"/>
    </source>
</evidence>
<dbReference type="PIRSF" id="PIRSF016661">
    <property type="entry name" value="BioY"/>
    <property type="match status" value="1"/>
</dbReference>
<dbReference type="GO" id="GO:0015225">
    <property type="term" value="F:biotin transmembrane transporter activity"/>
    <property type="evidence" value="ECO:0007669"/>
    <property type="project" value="UniProtKB-UniRule"/>
</dbReference>
<keyword evidence="4 8" id="KW-1003">Cell membrane</keyword>
<keyword evidence="7 8" id="KW-0472">Membrane</keyword>
<protein>
    <recommendedName>
        <fullName evidence="8">Biotin transporter</fullName>
    </recommendedName>
</protein>
<reference evidence="10 11" key="1">
    <citation type="submission" date="2017-01" db="EMBL/GenBank/DDBJ databases">
        <authorList>
            <person name="Mah S.A."/>
            <person name="Swanson W.J."/>
            <person name="Moy G.W."/>
            <person name="Vacquier V.D."/>
        </authorList>
    </citation>
    <scope>NUCLEOTIDE SEQUENCE [LARGE SCALE GENOMIC DNA]</scope>
    <source>
        <strain evidence="10 11">DSM 21219</strain>
    </source>
</reference>
<gene>
    <name evidence="10" type="ORF">SAMN05421849_0833</name>
</gene>
<dbReference type="Proteomes" id="UP000192455">
    <property type="component" value="Unassembled WGS sequence"/>
</dbReference>
<organism evidence="10 11">
    <name type="scientific">Pontibaca methylaminivorans</name>
    <dbReference type="NCBI Taxonomy" id="515897"/>
    <lineage>
        <taxon>Bacteria</taxon>
        <taxon>Pseudomonadati</taxon>
        <taxon>Pseudomonadota</taxon>
        <taxon>Alphaproteobacteria</taxon>
        <taxon>Rhodobacterales</taxon>
        <taxon>Roseobacteraceae</taxon>
        <taxon>Pontibaca</taxon>
    </lineage>
</organism>
<dbReference type="Pfam" id="PF02632">
    <property type="entry name" value="BioY"/>
    <property type="match status" value="1"/>
</dbReference>
<evidence type="ECO:0000256" key="4">
    <source>
        <dbReference type="ARBA" id="ARBA00022475"/>
    </source>
</evidence>
<feature type="transmembrane region" description="Helical" evidence="9">
    <location>
        <begin position="30"/>
        <end position="48"/>
    </location>
</feature>
<feature type="transmembrane region" description="Helical" evidence="9">
    <location>
        <begin position="78"/>
        <end position="103"/>
    </location>
</feature>
<dbReference type="PANTHER" id="PTHR34295:SF4">
    <property type="entry name" value="BIOTIN TRANSPORTER BIOY-RELATED"/>
    <property type="match status" value="1"/>
</dbReference>
<dbReference type="OrthoDB" id="9803495at2"/>
<dbReference type="GO" id="GO:0005886">
    <property type="term" value="C:plasma membrane"/>
    <property type="evidence" value="ECO:0007669"/>
    <property type="project" value="UniProtKB-SubCell"/>
</dbReference>
<dbReference type="InterPro" id="IPR003784">
    <property type="entry name" value="BioY"/>
</dbReference>
<evidence type="ECO:0000256" key="3">
    <source>
        <dbReference type="ARBA" id="ARBA00022448"/>
    </source>
</evidence>
<dbReference type="Gene3D" id="1.10.1760.20">
    <property type="match status" value="1"/>
</dbReference>
<keyword evidence="11" id="KW-1185">Reference proteome</keyword>
<dbReference type="RefSeq" id="WP_076647786.1">
    <property type="nucleotide sequence ID" value="NZ_FTPS01000001.1"/>
</dbReference>
<feature type="transmembrane region" description="Helical" evidence="9">
    <location>
        <begin position="55"/>
        <end position="72"/>
    </location>
</feature>
<evidence type="ECO:0000256" key="7">
    <source>
        <dbReference type="ARBA" id="ARBA00023136"/>
    </source>
</evidence>
<keyword evidence="6 9" id="KW-1133">Transmembrane helix</keyword>
<keyword evidence="5 9" id="KW-0812">Transmembrane</keyword>
<dbReference type="EMBL" id="FTPS01000001">
    <property type="protein sequence ID" value="SIT77863.1"/>
    <property type="molecule type" value="Genomic_DNA"/>
</dbReference>
<name>A0A1R3WMK8_9RHOB</name>
<evidence type="ECO:0000256" key="2">
    <source>
        <dbReference type="ARBA" id="ARBA00010692"/>
    </source>
</evidence>
<sequence>MTTRDMVFIALFAAIMGALAVFPPVTLPMIGVPITAQSMGVMLAGGVLGAWRGAAAILLFLGLVAIGLPLLPGGHGGFGVFFGPTAGFLIGFVPAAFVTGLLVERFWNRLGFPLAALLCFGGGVLVLYAFGVPWIAVSARISPLAALTGSLVFIPGDIVKCLIAASVIMTVRRSYPVISR</sequence>